<dbReference type="AlphaFoldDB" id="A0A9D4SSN4"/>
<evidence type="ECO:0000313" key="2">
    <source>
        <dbReference type="Proteomes" id="UP000821837"/>
    </source>
</evidence>
<protein>
    <submittedName>
        <fullName evidence="1">Uncharacterized protein</fullName>
    </submittedName>
</protein>
<organism evidence="1 2">
    <name type="scientific">Rhipicephalus sanguineus</name>
    <name type="common">Brown dog tick</name>
    <name type="synonym">Ixodes sanguineus</name>
    <dbReference type="NCBI Taxonomy" id="34632"/>
    <lineage>
        <taxon>Eukaryota</taxon>
        <taxon>Metazoa</taxon>
        <taxon>Ecdysozoa</taxon>
        <taxon>Arthropoda</taxon>
        <taxon>Chelicerata</taxon>
        <taxon>Arachnida</taxon>
        <taxon>Acari</taxon>
        <taxon>Parasitiformes</taxon>
        <taxon>Ixodida</taxon>
        <taxon>Ixodoidea</taxon>
        <taxon>Ixodidae</taxon>
        <taxon>Rhipicephalinae</taxon>
        <taxon>Rhipicephalus</taxon>
        <taxon>Rhipicephalus</taxon>
    </lineage>
</organism>
<dbReference type="EMBL" id="JABSTV010001253">
    <property type="protein sequence ID" value="KAH7944302.1"/>
    <property type="molecule type" value="Genomic_DNA"/>
</dbReference>
<reference evidence="1" key="2">
    <citation type="submission" date="2021-09" db="EMBL/GenBank/DDBJ databases">
        <authorList>
            <person name="Jia N."/>
            <person name="Wang J."/>
            <person name="Shi W."/>
            <person name="Du L."/>
            <person name="Sun Y."/>
            <person name="Zhan W."/>
            <person name="Jiang J."/>
            <person name="Wang Q."/>
            <person name="Zhang B."/>
            <person name="Ji P."/>
            <person name="Sakyi L.B."/>
            <person name="Cui X."/>
            <person name="Yuan T."/>
            <person name="Jiang B."/>
            <person name="Yang W."/>
            <person name="Lam T.T.-Y."/>
            <person name="Chang Q."/>
            <person name="Ding S."/>
            <person name="Wang X."/>
            <person name="Zhu J."/>
            <person name="Ruan X."/>
            <person name="Zhao L."/>
            <person name="Wei J."/>
            <person name="Que T."/>
            <person name="Du C."/>
            <person name="Cheng J."/>
            <person name="Dai P."/>
            <person name="Han X."/>
            <person name="Huang E."/>
            <person name="Gao Y."/>
            <person name="Liu J."/>
            <person name="Shao H."/>
            <person name="Ye R."/>
            <person name="Li L."/>
            <person name="Wei W."/>
            <person name="Wang X."/>
            <person name="Wang C."/>
            <person name="Huo Q."/>
            <person name="Li W."/>
            <person name="Guo W."/>
            <person name="Chen H."/>
            <person name="Chen S."/>
            <person name="Zhou L."/>
            <person name="Zhou L."/>
            <person name="Ni X."/>
            <person name="Tian J."/>
            <person name="Zhou Y."/>
            <person name="Sheng Y."/>
            <person name="Liu T."/>
            <person name="Pan Y."/>
            <person name="Xia L."/>
            <person name="Li J."/>
            <person name="Zhao F."/>
            <person name="Cao W."/>
        </authorList>
    </citation>
    <scope>NUCLEOTIDE SEQUENCE</scope>
    <source>
        <strain evidence="1">Rsan-2018</strain>
        <tissue evidence="1">Larvae</tissue>
    </source>
</reference>
<reference evidence="1" key="1">
    <citation type="journal article" date="2020" name="Cell">
        <title>Large-Scale Comparative Analyses of Tick Genomes Elucidate Their Genetic Diversity and Vector Capacities.</title>
        <authorList>
            <consortium name="Tick Genome and Microbiome Consortium (TIGMIC)"/>
            <person name="Jia N."/>
            <person name="Wang J."/>
            <person name="Shi W."/>
            <person name="Du L."/>
            <person name="Sun Y."/>
            <person name="Zhan W."/>
            <person name="Jiang J.F."/>
            <person name="Wang Q."/>
            <person name="Zhang B."/>
            <person name="Ji P."/>
            <person name="Bell-Sakyi L."/>
            <person name="Cui X.M."/>
            <person name="Yuan T.T."/>
            <person name="Jiang B.G."/>
            <person name="Yang W.F."/>
            <person name="Lam T.T."/>
            <person name="Chang Q.C."/>
            <person name="Ding S.J."/>
            <person name="Wang X.J."/>
            <person name="Zhu J.G."/>
            <person name="Ruan X.D."/>
            <person name="Zhao L."/>
            <person name="Wei J.T."/>
            <person name="Ye R.Z."/>
            <person name="Que T.C."/>
            <person name="Du C.H."/>
            <person name="Zhou Y.H."/>
            <person name="Cheng J.X."/>
            <person name="Dai P.F."/>
            <person name="Guo W.B."/>
            <person name="Han X.H."/>
            <person name="Huang E.J."/>
            <person name="Li L.F."/>
            <person name="Wei W."/>
            <person name="Gao Y.C."/>
            <person name="Liu J.Z."/>
            <person name="Shao H.Z."/>
            <person name="Wang X."/>
            <person name="Wang C.C."/>
            <person name="Yang T.C."/>
            <person name="Huo Q.B."/>
            <person name="Li W."/>
            <person name="Chen H.Y."/>
            <person name="Chen S.E."/>
            <person name="Zhou L.G."/>
            <person name="Ni X.B."/>
            <person name="Tian J.H."/>
            <person name="Sheng Y."/>
            <person name="Liu T."/>
            <person name="Pan Y.S."/>
            <person name="Xia L.Y."/>
            <person name="Li J."/>
            <person name="Zhao F."/>
            <person name="Cao W.C."/>
        </authorList>
    </citation>
    <scope>NUCLEOTIDE SEQUENCE</scope>
    <source>
        <strain evidence="1">Rsan-2018</strain>
    </source>
</reference>
<proteinExistence type="predicted"/>
<sequence length="73" mass="8158">MDDEERRMRKAIESRALRQDPEDIVLFDDGGGNIELQQILEPGDACANRVLKTGSTVHFDTFMDSVSESCLGK</sequence>
<gene>
    <name evidence="1" type="ORF">HPB52_018176</name>
</gene>
<keyword evidence="2" id="KW-1185">Reference proteome</keyword>
<dbReference type="Proteomes" id="UP000821837">
    <property type="component" value="Unassembled WGS sequence"/>
</dbReference>
<accession>A0A9D4SSN4</accession>
<comment type="caution">
    <text evidence="1">The sequence shown here is derived from an EMBL/GenBank/DDBJ whole genome shotgun (WGS) entry which is preliminary data.</text>
</comment>
<evidence type="ECO:0000313" key="1">
    <source>
        <dbReference type="EMBL" id="KAH7944302.1"/>
    </source>
</evidence>
<name>A0A9D4SSN4_RHISA</name>